<dbReference type="Gene3D" id="1.10.260.40">
    <property type="entry name" value="lambda repressor-like DNA-binding domains"/>
    <property type="match status" value="1"/>
</dbReference>
<feature type="domain" description="HTH lacI-type" evidence="4">
    <location>
        <begin position="3"/>
        <end position="57"/>
    </location>
</feature>
<name>A0A8J3J2B8_9ACTN</name>
<dbReference type="GO" id="GO:0003700">
    <property type="term" value="F:DNA-binding transcription factor activity"/>
    <property type="evidence" value="ECO:0007669"/>
    <property type="project" value="TreeGrafter"/>
</dbReference>
<accession>A0A8J3J2B8</accession>
<comment type="caution">
    <text evidence="5">The sequence shown here is derived from an EMBL/GenBank/DDBJ whole genome shotgun (WGS) entry which is preliminary data.</text>
</comment>
<dbReference type="AlphaFoldDB" id="A0A8J3J2B8"/>
<dbReference type="Proteomes" id="UP000612808">
    <property type="component" value="Unassembled WGS sequence"/>
</dbReference>
<evidence type="ECO:0000256" key="3">
    <source>
        <dbReference type="ARBA" id="ARBA00023163"/>
    </source>
</evidence>
<dbReference type="Gene3D" id="3.40.50.2300">
    <property type="match status" value="2"/>
</dbReference>
<dbReference type="CDD" id="cd06267">
    <property type="entry name" value="PBP1_LacI_sugar_binding-like"/>
    <property type="match status" value="1"/>
</dbReference>
<dbReference type="CDD" id="cd01392">
    <property type="entry name" value="HTH_LacI"/>
    <property type="match status" value="1"/>
</dbReference>
<proteinExistence type="predicted"/>
<keyword evidence="6" id="KW-1185">Reference proteome</keyword>
<keyword evidence="1" id="KW-0805">Transcription regulation</keyword>
<evidence type="ECO:0000313" key="5">
    <source>
        <dbReference type="EMBL" id="GID14471.1"/>
    </source>
</evidence>
<dbReference type="PROSITE" id="PS00356">
    <property type="entry name" value="HTH_LACI_1"/>
    <property type="match status" value="1"/>
</dbReference>
<evidence type="ECO:0000259" key="4">
    <source>
        <dbReference type="PROSITE" id="PS50932"/>
    </source>
</evidence>
<gene>
    <name evidence="5" type="ORF">Aru02nite_53600</name>
</gene>
<sequence length="332" mass="34385">MRVTIRDVAQRAGVSVSTASRALSGARPVGTELTTRVTAAARALGYRQNRLASALRTQRTGTVGMVVPQISNPFFPALVEAIERSLSGSGRQLLLCDAQRDPAVEAVRLQALADRQVDGLIVAPVSAVASADALAAVAAEVPVVQVDRYVTDADLDWVGVDDAAGLRLIAGHLADVGARTVVLVSAGSESSTGRSRLAGFGPAAARHRLTTAEPLLGEYGIDWGVRAADLLRARGPLPDAIVGGNDEIALGVVRGLRAAGVRVPDDVLVTGFDDAGFAALADPALTTVRQPHALIADECVRLLDLARAGGEQAPRRIALAPTLVVRASTTRS</sequence>
<dbReference type="InterPro" id="IPR000843">
    <property type="entry name" value="HTH_LacI"/>
</dbReference>
<dbReference type="GO" id="GO:0000976">
    <property type="term" value="F:transcription cis-regulatory region binding"/>
    <property type="evidence" value="ECO:0007669"/>
    <property type="project" value="TreeGrafter"/>
</dbReference>
<dbReference type="InterPro" id="IPR010982">
    <property type="entry name" value="Lambda_DNA-bd_dom_sf"/>
</dbReference>
<dbReference type="SUPFAM" id="SSF47413">
    <property type="entry name" value="lambda repressor-like DNA-binding domains"/>
    <property type="match status" value="1"/>
</dbReference>
<dbReference type="RefSeq" id="WP_203662285.1">
    <property type="nucleotide sequence ID" value="NZ_BAAAZM010000018.1"/>
</dbReference>
<dbReference type="PROSITE" id="PS50932">
    <property type="entry name" value="HTH_LACI_2"/>
    <property type="match status" value="1"/>
</dbReference>
<keyword evidence="2" id="KW-0238">DNA-binding</keyword>
<evidence type="ECO:0000256" key="1">
    <source>
        <dbReference type="ARBA" id="ARBA00023015"/>
    </source>
</evidence>
<evidence type="ECO:0000256" key="2">
    <source>
        <dbReference type="ARBA" id="ARBA00023125"/>
    </source>
</evidence>
<organism evidence="5 6">
    <name type="scientific">Actinocatenispora rupis</name>
    <dbReference type="NCBI Taxonomy" id="519421"/>
    <lineage>
        <taxon>Bacteria</taxon>
        <taxon>Bacillati</taxon>
        <taxon>Actinomycetota</taxon>
        <taxon>Actinomycetes</taxon>
        <taxon>Micromonosporales</taxon>
        <taxon>Micromonosporaceae</taxon>
        <taxon>Actinocatenispora</taxon>
    </lineage>
</organism>
<keyword evidence="3" id="KW-0804">Transcription</keyword>
<dbReference type="Pfam" id="PF00356">
    <property type="entry name" value="LacI"/>
    <property type="match status" value="1"/>
</dbReference>
<evidence type="ECO:0000313" key="6">
    <source>
        <dbReference type="Proteomes" id="UP000612808"/>
    </source>
</evidence>
<reference evidence="5" key="1">
    <citation type="submission" date="2021-01" db="EMBL/GenBank/DDBJ databases">
        <title>Whole genome shotgun sequence of Actinocatenispora rupis NBRC 107355.</title>
        <authorList>
            <person name="Komaki H."/>
            <person name="Tamura T."/>
        </authorList>
    </citation>
    <scope>NUCLEOTIDE SEQUENCE</scope>
    <source>
        <strain evidence="5">NBRC 107355</strain>
    </source>
</reference>
<dbReference type="EMBL" id="BOMB01000031">
    <property type="protein sequence ID" value="GID14471.1"/>
    <property type="molecule type" value="Genomic_DNA"/>
</dbReference>
<dbReference type="SUPFAM" id="SSF53822">
    <property type="entry name" value="Periplasmic binding protein-like I"/>
    <property type="match status" value="1"/>
</dbReference>
<dbReference type="InterPro" id="IPR046335">
    <property type="entry name" value="LacI/GalR-like_sensor"/>
</dbReference>
<dbReference type="InterPro" id="IPR028082">
    <property type="entry name" value="Peripla_BP_I"/>
</dbReference>
<dbReference type="PANTHER" id="PTHR30146">
    <property type="entry name" value="LACI-RELATED TRANSCRIPTIONAL REPRESSOR"/>
    <property type="match status" value="1"/>
</dbReference>
<dbReference type="SMART" id="SM00354">
    <property type="entry name" value="HTH_LACI"/>
    <property type="match status" value="1"/>
</dbReference>
<dbReference type="PANTHER" id="PTHR30146:SF138">
    <property type="entry name" value="TRANSCRIPTIONAL REGULATORY PROTEIN"/>
    <property type="match status" value="1"/>
</dbReference>
<dbReference type="Pfam" id="PF13377">
    <property type="entry name" value="Peripla_BP_3"/>
    <property type="match status" value="1"/>
</dbReference>
<protein>
    <submittedName>
        <fullName evidence="5">LacI family transcriptional regulator</fullName>
    </submittedName>
</protein>